<accession>A0ABP6YBK5</accession>
<keyword evidence="2 3" id="KW-0040">ANK repeat</keyword>
<organism evidence="4 5">
    <name type="scientific">Microlunatus spumicola</name>
    <dbReference type="NCBI Taxonomy" id="81499"/>
    <lineage>
        <taxon>Bacteria</taxon>
        <taxon>Bacillati</taxon>
        <taxon>Actinomycetota</taxon>
        <taxon>Actinomycetes</taxon>
        <taxon>Propionibacteriales</taxon>
        <taxon>Propionibacteriaceae</taxon>
        <taxon>Microlunatus</taxon>
    </lineage>
</organism>
<keyword evidence="1" id="KW-0677">Repeat</keyword>
<dbReference type="Pfam" id="PF00023">
    <property type="entry name" value="Ank"/>
    <property type="match status" value="2"/>
</dbReference>
<dbReference type="EMBL" id="BAAAYR010000008">
    <property type="protein sequence ID" value="GAA3580426.1"/>
    <property type="molecule type" value="Genomic_DNA"/>
</dbReference>
<dbReference type="PANTHER" id="PTHR24189">
    <property type="entry name" value="MYOTROPHIN"/>
    <property type="match status" value="1"/>
</dbReference>
<dbReference type="Proteomes" id="UP001500767">
    <property type="component" value="Unassembled WGS sequence"/>
</dbReference>
<evidence type="ECO:0000256" key="2">
    <source>
        <dbReference type="ARBA" id="ARBA00023043"/>
    </source>
</evidence>
<name>A0ABP6YBK5_9ACTN</name>
<gene>
    <name evidence="4" type="ORF">GCM10022197_42800</name>
</gene>
<dbReference type="InterPro" id="IPR036770">
    <property type="entry name" value="Ankyrin_rpt-contain_sf"/>
</dbReference>
<dbReference type="SMART" id="SM00248">
    <property type="entry name" value="ANK"/>
    <property type="match status" value="2"/>
</dbReference>
<dbReference type="SUPFAM" id="SSF48403">
    <property type="entry name" value="Ankyrin repeat"/>
    <property type="match status" value="1"/>
</dbReference>
<keyword evidence="5" id="KW-1185">Reference proteome</keyword>
<reference evidence="5" key="1">
    <citation type="journal article" date="2019" name="Int. J. Syst. Evol. Microbiol.">
        <title>The Global Catalogue of Microorganisms (GCM) 10K type strain sequencing project: providing services to taxonomists for standard genome sequencing and annotation.</title>
        <authorList>
            <consortium name="The Broad Institute Genomics Platform"/>
            <consortium name="The Broad Institute Genome Sequencing Center for Infectious Disease"/>
            <person name="Wu L."/>
            <person name="Ma J."/>
        </authorList>
    </citation>
    <scope>NUCLEOTIDE SEQUENCE [LARGE SCALE GENOMIC DNA]</scope>
    <source>
        <strain evidence="5">JCM 16540</strain>
    </source>
</reference>
<proteinExistence type="predicted"/>
<dbReference type="RefSeq" id="WP_204910968.1">
    <property type="nucleotide sequence ID" value="NZ_BAAAYR010000008.1"/>
</dbReference>
<sequence>MDDEGRSGGGAADEVGAFLDLACLTYADDGPERWAEAAALLVAHPDLPTRDVHVAAAVGDLTSLRALLRADPGLADARRPDGRTPLMCLAYARVPQDDPYGSARLLLDAGADPDAGVLLGGQAPPFTVLTGCFGEGEQGPGRQPRHPQGEALAALLLERGAEPADGQTLYDRMFSRDDSHLRLLLAHGLGRGDGGVWRRRLGERQDTPARMVALQVDWARDHGLTDRAALLAAHGFTEGAPDERPSPWRLRGDVPAVARVGTPVGVRAFAAAGGDLDAKVHGRTLLHHAAWLGDVELVAALLEVGADPQVLDDDHAATPLGWAEWGCAPVTADLLRPITP</sequence>
<dbReference type="PROSITE" id="PS50297">
    <property type="entry name" value="ANK_REP_REGION"/>
    <property type="match status" value="1"/>
</dbReference>
<evidence type="ECO:0008006" key="6">
    <source>
        <dbReference type="Google" id="ProtNLM"/>
    </source>
</evidence>
<evidence type="ECO:0000256" key="1">
    <source>
        <dbReference type="ARBA" id="ARBA00022737"/>
    </source>
</evidence>
<dbReference type="InterPro" id="IPR002110">
    <property type="entry name" value="Ankyrin_rpt"/>
</dbReference>
<comment type="caution">
    <text evidence="4">The sequence shown here is derived from an EMBL/GenBank/DDBJ whole genome shotgun (WGS) entry which is preliminary data.</text>
</comment>
<evidence type="ECO:0000256" key="3">
    <source>
        <dbReference type="PROSITE-ProRule" id="PRU00023"/>
    </source>
</evidence>
<dbReference type="PROSITE" id="PS50088">
    <property type="entry name" value="ANK_REPEAT"/>
    <property type="match status" value="1"/>
</dbReference>
<protein>
    <recommendedName>
        <fullName evidence="6">Ankyrin repeat-containing protein</fullName>
    </recommendedName>
</protein>
<dbReference type="InterPro" id="IPR050745">
    <property type="entry name" value="Multifunctional_regulatory"/>
</dbReference>
<feature type="repeat" description="ANK" evidence="3">
    <location>
        <begin position="281"/>
        <end position="313"/>
    </location>
</feature>
<dbReference type="PANTHER" id="PTHR24189:SF50">
    <property type="entry name" value="ANKYRIN REPEAT AND SOCS BOX PROTEIN 2"/>
    <property type="match status" value="1"/>
</dbReference>
<dbReference type="Gene3D" id="1.25.40.20">
    <property type="entry name" value="Ankyrin repeat-containing domain"/>
    <property type="match status" value="2"/>
</dbReference>
<evidence type="ECO:0000313" key="4">
    <source>
        <dbReference type="EMBL" id="GAA3580426.1"/>
    </source>
</evidence>
<evidence type="ECO:0000313" key="5">
    <source>
        <dbReference type="Proteomes" id="UP001500767"/>
    </source>
</evidence>